<comment type="function">
    <text evidence="5">Involved in rRNA-processing and ribosome biogenesis.</text>
</comment>
<comment type="similarity">
    <text evidence="6">Belongs to the UTP23/FCF1 family. UTP23 subfamily.</text>
</comment>
<comment type="subcellular location">
    <subcellularLocation>
        <location evidence="1">Nucleus</location>
        <location evidence="1">Nucleolus</location>
    </subcellularLocation>
</comment>
<dbReference type="EMBL" id="JBEVYD010000006">
    <property type="protein sequence ID" value="KAL3231685.1"/>
    <property type="molecule type" value="Genomic_DNA"/>
</dbReference>
<accession>A0ABR4NT86</accession>
<feature type="compositionally biased region" description="Basic residues" evidence="7">
    <location>
        <begin position="235"/>
        <end position="244"/>
    </location>
</feature>
<evidence type="ECO:0000256" key="2">
    <source>
        <dbReference type="ARBA" id="ARBA00022517"/>
    </source>
</evidence>
<dbReference type="SUPFAM" id="SSF88723">
    <property type="entry name" value="PIN domain-like"/>
    <property type="match status" value="1"/>
</dbReference>
<evidence type="ECO:0000256" key="4">
    <source>
        <dbReference type="ARBA" id="ARBA00023242"/>
    </source>
</evidence>
<sequence length="264" mass="30634">MRQKRAKSYRKQLLVYNHTFKFREPYQVLLDDQIVFDSEQSKYDLVKALKRTLQAEVKPMITQCCMQALYQTKNEHAIDLGKQFERRRCGHMPSDAVSPKECIQSVVNIKGKNKHRYVVACQDVEIRRLLRKVPGVPLLHISRSVMIMEPLSDASAKVSEKEEEAKLFKGLNDPKYAGVKDESEENQSEKSAAKKRKIGPKQPNPLSMKKKKKTDNIEKSTKNSEQNGEEQDSSKKRRRRKHKNKADEQEDDISESKQDEDDTQ</sequence>
<evidence type="ECO:0000256" key="5">
    <source>
        <dbReference type="ARBA" id="ARBA00037300"/>
    </source>
</evidence>
<protein>
    <submittedName>
        <fullName evidence="9">rRNA-processing protein UTP23</fullName>
    </submittedName>
</protein>
<keyword evidence="2" id="KW-0690">Ribosome biogenesis</keyword>
<feature type="region of interest" description="Disordered" evidence="7">
    <location>
        <begin position="174"/>
        <end position="264"/>
    </location>
</feature>
<dbReference type="PANTHER" id="PTHR12416">
    <property type="entry name" value="RRNA-PROCESSING PROTEIN UTP23 HOMOLOG"/>
    <property type="match status" value="1"/>
</dbReference>
<gene>
    <name evidence="9" type="ORF">RNJ44_00220</name>
</gene>
<keyword evidence="10" id="KW-1185">Reference proteome</keyword>
<evidence type="ECO:0000313" key="9">
    <source>
        <dbReference type="EMBL" id="KAL3231685.1"/>
    </source>
</evidence>
<evidence type="ECO:0000256" key="6">
    <source>
        <dbReference type="ARBA" id="ARBA00038503"/>
    </source>
</evidence>
<dbReference type="Pfam" id="PF04900">
    <property type="entry name" value="Fcf1"/>
    <property type="match status" value="1"/>
</dbReference>
<name>A0ABR4NT86_9SACH</name>
<evidence type="ECO:0000259" key="8">
    <source>
        <dbReference type="Pfam" id="PF24779"/>
    </source>
</evidence>
<dbReference type="Gene3D" id="3.40.50.1010">
    <property type="entry name" value="5'-nuclease"/>
    <property type="match status" value="1"/>
</dbReference>
<keyword evidence="3" id="KW-0698">rRNA processing</keyword>
<evidence type="ECO:0000313" key="10">
    <source>
        <dbReference type="Proteomes" id="UP001623330"/>
    </source>
</evidence>
<dbReference type="Pfam" id="PF24779">
    <property type="entry name" value="UTP23_sensor"/>
    <property type="match status" value="1"/>
</dbReference>
<feature type="domain" description="UTP23 sensor motif region" evidence="8">
    <location>
        <begin position="194"/>
        <end position="213"/>
    </location>
</feature>
<dbReference type="CDD" id="cd09865">
    <property type="entry name" value="PIN_ScUtp23p-like"/>
    <property type="match status" value="1"/>
</dbReference>
<reference evidence="9 10" key="1">
    <citation type="submission" date="2024-05" db="EMBL/GenBank/DDBJ databases">
        <title>Long read based assembly of the Candida bracarensis genome reveals expanded adhesin content.</title>
        <authorList>
            <person name="Marcet-Houben M."/>
            <person name="Ksiezopolska E."/>
            <person name="Gabaldon T."/>
        </authorList>
    </citation>
    <scope>NUCLEOTIDE SEQUENCE [LARGE SCALE GENOMIC DNA]</scope>
    <source>
        <strain evidence="9 10">CBM6</strain>
    </source>
</reference>
<dbReference type="InterPro" id="IPR057776">
    <property type="entry name" value="UTP23_sensor"/>
</dbReference>
<dbReference type="Proteomes" id="UP001623330">
    <property type="component" value="Unassembled WGS sequence"/>
</dbReference>
<feature type="compositionally biased region" description="Acidic residues" evidence="7">
    <location>
        <begin position="248"/>
        <end position="264"/>
    </location>
</feature>
<dbReference type="InterPro" id="IPR029060">
    <property type="entry name" value="PIN-like_dom_sf"/>
</dbReference>
<evidence type="ECO:0000256" key="3">
    <source>
        <dbReference type="ARBA" id="ARBA00022552"/>
    </source>
</evidence>
<organism evidence="9 10">
    <name type="scientific">Nakaseomyces bracarensis</name>
    <dbReference type="NCBI Taxonomy" id="273131"/>
    <lineage>
        <taxon>Eukaryota</taxon>
        <taxon>Fungi</taxon>
        <taxon>Dikarya</taxon>
        <taxon>Ascomycota</taxon>
        <taxon>Saccharomycotina</taxon>
        <taxon>Saccharomycetes</taxon>
        <taxon>Saccharomycetales</taxon>
        <taxon>Saccharomycetaceae</taxon>
        <taxon>Nakaseomyces</taxon>
    </lineage>
</organism>
<evidence type="ECO:0000256" key="7">
    <source>
        <dbReference type="SAM" id="MobiDB-lite"/>
    </source>
</evidence>
<proteinExistence type="inferred from homology"/>
<keyword evidence="4" id="KW-0539">Nucleus</keyword>
<dbReference type="InterPro" id="IPR006984">
    <property type="entry name" value="Fcf1/UTP23"/>
</dbReference>
<evidence type="ECO:0000256" key="1">
    <source>
        <dbReference type="ARBA" id="ARBA00004604"/>
    </source>
</evidence>
<comment type="caution">
    <text evidence="9">The sequence shown here is derived from an EMBL/GenBank/DDBJ whole genome shotgun (WGS) entry which is preliminary data.</text>
</comment>